<protein>
    <submittedName>
        <fullName evidence="9">Amino acid permease</fullName>
    </submittedName>
</protein>
<dbReference type="Pfam" id="PF00324">
    <property type="entry name" value="AA_permease"/>
    <property type="match status" value="1"/>
</dbReference>
<dbReference type="EMBL" id="CP095071">
    <property type="protein sequence ID" value="UOQ84352.1"/>
    <property type="molecule type" value="Genomic_DNA"/>
</dbReference>
<feature type="transmembrane region" description="Helical" evidence="7">
    <location>
        <begin position="386"/>
        <end position="404"/>
    </location>
</feature>
<reference evidence="9 10" key="1">
    <citation type="submission" date="2022-04" db="EMBL/GenBank/DDBJ databases">
        <title>Gracilibacillus sp. isolated from saltern.</title>
        <authorList>
            <person name="Won M."/>
            <person name="Lee C.-M."/>
            <person name="Woen H.-Y."/>
            <person name="Kwon S.-W."/>
        </authorList>
    </citation>
    <scope>NUCLEOTIDE SEQUENCE [LARGE SCALE GENOMIC DNA]</scope>
    <source>
        <strain evidence="9 10">SSPM10-3</strain>
    </source>
</reference>
<feature type="transmembrane region" description="Helical" evidence="7">
    <location>
        <begin position="12"/>
        <end position="34"/>
    </location>
</feature>
<feature type="transmembrane region" description="Helical" evidence="7">
    <location>
        <begin position="410"/>
        <end position="429"/>
    </location>
</feature>
<feature type="transmembrane region" description="Helical" evidence="7">
    <location>
        <begin position="230"/>
        <end position="250"/>
    </location>
</feature>
<feature type="transmembrane region" description="Helical" evidence="7">
    <location>
        <begin position="83"/>
        <end position="108"/>
    </location>
</feature>
<feature type="transmembrane region" description="Helical" evidence="7">
    <location>
        <begin position="270"/>
        <end position="303"/>
    </location>
</feature>
<dbReference type="Gene3D" id="1.20.1740.10">
    <property type="entry name" value="Amino acid/polyamine transporter I"/>
    <property type="match status" value="1"/>
</dbReference>
<evidence type="ECO:0000256" key="2">
    <source>
        <dbReference type="ARBA" id="ARBA00022448"/>
    </source>
</evidence>
<accession>A0ABY4GLS9</accession>
<evidence type="ECO:0000256" key="5">
    <source>
        <dbReference type="ARBA" id="ARBA00022989"/>
    </source>
</evidence>
<evidence type="ECO:0000313" key="9">
    <source>
        <dbReference type="EMBL" id="UOQ84352.1"/>
    </source>
</evidence>
<keyword evidence="4" id="KW-0029">Amino-acid transport</keyword>
<keyword evidence="3 7" id="KW-0812">Transmembrane</keyword>
<evidence type="ECO:0000256" key="3">
    <source>
        <dbReference type="ARBA" id="ARBA00022692"/>
    </source>
</evidence>
<dbReference type="Proteomes" id="UP000831537">
    <property type="component" value="Chromosome"/>
</dbReference>
<dbReference type="PANTHER" id="PTHR43495:SF5">
    <property type="entry name" value="GAMMA-AMINOBUTYRIC ACID PERMEASE"/>
    <property type="match status" value="1"/>
</dbReference>
<evidence type="ECO:0000256" key="6">
    <source>
        <dbReference type="ARBA" id="ARBA00023136"/>
    </source>
</evidence>
<feature type="transmembrane region" description="Helical" evidence="7">
    <location>
        <begin position="120"/>
        <end position="138"/>
    </location>
</feature>
<feature type="transmembrane region" description="Helical" evidence="7">
    <location>
        <begin position="353"/>
        <end position="374"/>
    </location>
</feature>
<evidence type="ECO:0000256" key="4">
    <source>
        <dbReference type="ARBA" id="ARBA00022970"/>
    </source>
</evidence>
<keyword evidence="5 7" id="KW-1133">Transmembrane helix</keyword>
<sequence>MENATNQITWWQLVLTGLGCTIGTGFFLGSGIGLQLTGPSIVFSFLIATACTYIVFHCLASMSARDPQAGSFCYYAEKAFGKWAGFSCGWNYWISSILIMGSQLIGLALLTKEWFPKIELWIFAAGYAALAIAVILLGTRGFDRIEDILAVIKTAAIVIFIIFAIFVVAGGLSQDSSTIAVPAENWFSNGMIGFWSSLIYALYAFGGIEVIGLMTIRLKKQDDAPKTGQVMLGILAILYPLSLLLAVWLLPISQFRIDESPFVTVLSAYTWPVFATLFNGAIIIAGFSTLTAALFGVVTLLVTMAEDNDAPRFFAKKAKAFKQLPLPSLLLASVGLAASVITALLLPDRIYEYMTTAAGIMLLGNWTFIILSAWRLIPKTNIIKKSMYLAGLLLIGVAVTGTLLDESIRPGFWISLLFSALIGITTVFVKRRWNKQENRA</sequence>
<dbReference type="PIRSF" id="PIRSF006060">
    <property type="entry name" value="AA_transporter"/>
    <property type="match status" value="1"/>
</dbReference>
<feature type="transmembrane region" description="Helical" evidence="7">
    <location>
        <begin position="192"/>
        <end position="218"/>
    </location>
</feature>
<feature type="transmembrane region" description="Helical" evidence="7">
    <location>
        <begin position="324"/>
        <end position="347"/>
    </location>
</feature>
<keyword evidence="2" id="KW-0813">Transport</keyword>
<dbReference type="PANTHER" id="PTHR43495">
    <property type="entry name" value="GABA PERMEASE"/>
    <property type="match status" value="1"/>
</dbReference>
<organism evidence="9 10">
    <name type="scientific">Gracilibacillus salinarum</name>
    <dbReference type="NCBI Taxonomy" id="2932255"/>
    <lineage>
        <taxon>Bacteria</taxon>
        <taxon>Bacillati</taxon>
        <taxon>Bacillota</taxon>
        <taxon>Bacilli</taxon>
        <taxon>Bacillales</taxon>
        <taxon>Bacillaceae</taxon>
        <taxon>Gracilibacillus</taxon>
    </lineage>
</organism>
<keyword evidence="6 7" id="KW-0472">Membrane</keyword>
<evidence type="ECO:0000313" key="10">
    <source>
        <dbReference type="Proteomes" id="UP000831537"/>
    </source>
</evidence>
<comment type="subcellular location">
    <subcellularLocation>
        <location evidence="1">Cell membrane</location>
        <topology evidence="1">Multi-pass membrane protein</topology>
    </subcellularLocation>
</comment>
<dbReference type="RefSeq" id="WP_244741973.1">
    <property type="nucleotide sequence ID" value="NZ_CP095071.1"/>
</dbReference>
<keyword evidence="10" id="KW-1185">Reference proteome</keyword>
<name>A0ABY4GLS9_9BACI</name>
<dbReference type="InterPro" id="IPR004841">
    <property type="entry name" value="AA-permease/SLC12A_dom"/>
</dbReference>
<proteinExistence type="predicted"/>
<evidence type="ECO:0000256" key="7">
    <source>
        <dbReference type="SAM" id="Phobius"/>
    </source>
</evidence>
<feature type="transmembrane region" description="Helical" evidence="7">
    <location>
        <begin position="150"/>
        <end position="172"/>
    </location>
</feature>
<feature type="transmembrane region" description="Helical" evidence="7">
    <location>
        <begin position="40"/>
        <end position="62"/>
    </location>
</feature>
<gene>
    <name evidence="9" type="ORF">MUN87_16895</name>
</gene>
<evidence type="ECO:0000259" key="8">
    <source>
        <dbReference type="Pfam" id="PF00324"/>
    </source>
</evidence>
<evidence type="ECO:0000256" key="1">
    <source>
        <dbReference type="ARBA" id="ARBA00004651"/>
    </source>
</evidence>
<feature type="domain" description="Amino acid permease/ SLC12A" evidence="8">
    <location>
        <begin position="13"/>
        <end position="388"/>
    </location>
</feature>